<protein>
    <submittedName>
        <fullName evidence="7">Ubiquinone-dependent pyruvate dehydrogenase</fullName>
    </submittedName>
</protein>
<keyword evidence="7" id="KW-0830">Ubiquinone</keyword>
<evidence type="ECO:0000259" key="6">
    <source>
        <dbReference type="Pfam" id="PF02776"/>
    </source>
</evidence>
<organism evidence="7 8">
    <name type="scientific">Akkermansia muciniphila</name>
    <dbReference type="NCBI Taxonomy" id="239935"/>
    <lineage>
        <taxon>Bacteria</taxon>
        <taxon>Pseudomonadati</taxon>
        <taxon>Verrucomicrobiota</taxon>
        <taxon>Verrucomicrobiia</taxon>
        <taxon>Verrucomicrobiales</taxon>
        <taxon>Akkermansiaceae</taxon>
        <taxon>Akkermansia</taxon>
    </lineage>
</organism>
<feature type="domain" description="Thiamine pyrophosphate enzyme N-terminal TPP-binding" evidence="6">
    <location>
        <begin position="15"/>
        <end position="125"/>
    </location>
</feature>
<dbReference type="InterPro" id="IPR012000">
    <property type="entry name" value="Thiamin_PyroP_enz_cen_dom"/>
</dbReference>
<dbReference type="InterPro" id="IPR047212">
    <property type="entry name" value="TPP_POXB-like"/>
</dbReference>
<dbReference type="InterPro" id="IPR012001">
    <property type="entry name" value="Thiamin_PyroP_enz_TPP-bd_dom"/>
</dbReference>
<dbReference type="GO" id="GO:0030976">
    <property type="term" value="F:thiamine pyrophosphate binding"/>
    <property type="evidence" value="ECO:0007669"/>
    <property type="project" value="InterPro"/>
</dbReference>
<dbReference type="PROSITE" id="PS00187">
    <property type="entry name" value="TPP_ENZYMES"/>
    <property type="match status" value="1"/>
</dbReference>
<name>A0AAP8NLR7_9BACT</name>
<keyword evidence="2 3" id="KW-0786">Thiamine pyrophosphate</keyword>
<sequence length="588" mass="64580">MNPLEIGWCLICMYRVADQIVEILEKAGVKRIYGIVGDSLNPVTDALRRRKTIEWIHVRHEEVAAFAASAEAQLSGNLAVCCGSSGPGNLHLINGLFDAHRNHAPVLAIASHIPQSQVGMEYFQATHPEQLFKECSAYAELVSEASQAPCILMSAIQHAWARRDVGVVVLPGDIADAPAEMKNLVHPPSYTRENVVPEHESVSLLARMLDDHRRITFFCGAGCAGAEDKVVRLAHRLKAPIAYTWRGKDYFEHDNPLGIGMTGLLGWGDAYKAMHESDMLVLWGTDFPYFNFIPTKPEIVQIDRRSEVLGRRCRLDLGICGDVSVTAEALLNMVQEKTDSGHLDSALNRHARDVKEMNAYMEGNDKESPIRPEQLTTALNRHAASDAVFTVDTGTPCIWSARFLCATPGRRTLASFNHGSMANAMPMAIGAQMEYPGRQVIALCGDGGLSMLLGDLITIVQYRLPVKIVVYNNDCLDFIQLEMQAAGLIPWQINLNNPSFAAVADAVGIKGFLLDKSSQVDQMVDMFLNYPGAALLDAHVDRDALALPPYISMGQAADFSLAMMKQTLAGEVKQVWNTLAGNRKLFKP</sequence>
<keyword evidence="7" id="KW-0670">Pyruvate</keyword>
<dbReference type="Pfam" id="PF00205">
    <property type="entry name" value="TPP_enzyme_M"/>
    <property type="match status" value="1"/>
</dbReference>
<dbReference type="InterPro" id="IPR047210">
    <property type="entry name" value="TPP_PYR_POXB-like"/>
</dbReference>
<evidence type="ECO:0000256" key="1">
    <source>
        <dbReference type="ARBA" id="ARBA00007812"/>
    </source>
</evidence>
<dbReference type="CDD" id="cd07039">
    <property type="entry name" value="TPP_PYR_POX"/>
    <property type="match status" value="1"/>
</dbReference>
<gene>
    <name evidence="7" type="ORF">CXU09_03580</name>
</gene>
<evidence type="ECO:0000256" key="2">
    <source>
        <dbReference type="ARBA" id="ARBA00023052"/>
    </source>
</evidence>
<dbReference type="Proteomes" id="UP000235914">
    <property type="component" value="Unassembled WGS sequence"/>
</dbReference>
<evidence type="ECO:0000259" key="5">
    <source>
        <dbReference type="Pfam" id="PF02775"/>
    </source>
</evidence>
<dbReference type="Gene3D" id="3.40.50.1220">
    <property type="entry name" value="TPP-binding domain"/>
    <property type="match status" value="1"/>
</dbReference>
<dbReference type="GO" id="GO:0019752">
    <property type="term" value="P:carboxylic acid metabolic process"/>
    <property type="evidence" value="ECO:0007669"/>
    <property type="project" value="UniProtKB-ARBA"/>
</dbReference>
<dbReference type="GO" id="GO:0003824">
    <property type="term" value="F:catalytic activity"/>
    <property type="evidence" value="ECO:0007669"/>
    <property type="project" value="InterPro"/>
</dbReference>
<dbReference type="SUPFAM" id="SSF52467">
    <property type="entry name" value="DHS-like NAD/FAD-binding domain"/>
    <property type="match status" value="1"/>
</dbReference>
<evidence type="ECO:0000313" key="7">
    <source>
        <dbReference type="EMBL" id="PNC56678.1"/>
    </source>
</evidence>
<dbReference type="CDD" id="cd02014">
    <property type="entry name" value="TPP_POX"/>
    <property type="match status" value="1"/>
</dbReference>
<evidence type="ECO:0000259" key="4">
    <source>
        <dbReference type="Pfam" id="PF00205"/>
    </source>
</evidence>
<dbReference type="Pfam" id="PF02776">
    <property type="entry name" value="TPP_enzyme_N"/>
    <property type="match status" value="1"/>
</dbReference>
<dbReference type="InterPro" id="IPR011766">
    <property type="entry name" value="TPP_enzyme_TPP-bd"/>
</dbReference>
<accession>A0AAP8NLR7</accession>
<dbReference type="InterPro" id="IPR000399">
    <property type="entry name" value="TPP-bd_CS"/>
</dbReference>
<feature type="domain" description="Thiamine pyrophosphate enzyme central" evidence="4">
    <location>
        <begin position="205"/>
        <end position="330"/>
    </location>
</feature>
<dbReference type="InterPro" id="IPR029061">
    <property type="entry name" value="THDP-binding"/>
</dbReference>
<dbReference type="PANTHER" id="PTHR42981">
    <property type="entry name" value="PYRUVATE DEHYDROGENASE [UBIQUINONE]"/>
    <property type="match status" value="1"/>
</dbReference>
<feature type="domain" description="Thiamine pyrophosphate enzyme TPP-binding" evidence="5">
    <location>
        <begin position="392"/>
        <end position="537"/>
    </location>
</feature>
<dbReference type="EMBL" id="PJKN01000002">
    <property type="protein sequence ID" value="PNC56678.1"/>
    <property type="molecule type" value="Genomic_DNA"/>
</dbReference>
<dbReference type="InterPro" id="IPR029035">
    <property type="entry name" value="DHS-like_NAD/FAD-binding_dom"/>
</dbReference>
<dbReference type="AlphaFoldDB" id="A0AAP8NLR7"/>
<proteinExistence type="inferred from homology"/>
<comment type="caution">
    <text evidence="7">The sequence shown here is derived from an EMBL/GenBank/DDBJ whole genome shotgun (WGS) entry which is preliminary data.</text>
</comment>
<dbReference type="InterPro" id="IPR047211">
    <property type="entry name" value="POXB-like"/>
</dbReference>
<dbReference type="Pfam" id="PF02775">
    <property type="entry name" value="TPP_enzyme_C"/>
    <property type="match status" value="1"/>
</dbReference>
<reference evidence="7 8" key="1">
    <citation type="journal article" date="2017" name="BMC Genomics">
        <title>Genome sequencing of 39 Akkermansia muciniphila isolates reveals its population structure, genomic and functional diverisity, and global distribution in mammalian gut microbiotas.</title>
        <authorList>
            <person name="Guo X."/>
            <person name="Li S."/>
            <person name="Zhang J."/>
            <person name="Wu F."/>
            <person name="Li X."/>
            <person name="Wu D."/>
            <person name="Zhang M."/>
            <person name="Ou Z."/>
            <person name="Jie Z."/>
            <person name="Yan Q."/>
            <person name="Li P."/>
            <person name="Yi J."/>
            <person name="Peng Y."/>
        </authorList>
    </citation>
    <scope>NUCLEOTIDE SEQUENCE [LARGE SCALE GENOMIC DNA]</scope>
    <source>
        <strain evidence="7 8">GP43</strain>
    </source>
</reference>
<dbReference type="PANTHER" id="PTHR42981:SF2">
    <property type="entry name" value="PYRUVATE DEHYDROGENASE [UBIQUINONE]"/>
    <property type="match status" value="1"/>
</dbReference>
<comment type="similarity">
    <text evidence="1 3">Belongs to the TPP enzyme family.</text>
</comment>
<dbReference type="SUPFAM" id="SSF52518">
    <property type="entry name" value="Thiamin diphosphate-binding fold (THDP-binding)"/>
    <property type="match status" value="2"/>
</dbReference>
<dbReference type="GO" id="GO:0000287">
    <property type="term" value="F:magnesium ion binding"/>
    <property type="evidence" value="ECO:0007669"/>
    <property type="project" value="InterPro"/>
</dbReference>
<evidence type="ECO:0000313" key="8">
    <source>
        <dbReference type="Proteomes" id="UP000235914"/>
    </source>
</evidence>
<evidence type="ECO:0000256" key="3">
    <source>
        <dbReference type="RuleBase" id="RU362132"/>
    </source>
</evidence>
<dbReference type="Gene3D" id="3.40.50.970">
    <property type="match status" value="2"/>
</dbReference>